<dbReference type="PANTHER" id="PTHR43080">
    <property type="entry name" value="CBS DOMAIN-CONTAINING PROTEIN CBSX3, MITOCHONDRIAL"/>
    <property type="match status" value="1"/>
</dbReference>
<dbReference type="Gene3D" id="3.10.580.10">
    <property type="entry name" value="CBS-domain"/>
    <property type="match status" value="1"/>
</dbReference>
<dbReference type="InterPro" id="IPR046342">
    <property type="entry name" value="CBS_dom_sf"/>
</dbReference>
<evidence type="ECO:0000313" key="5">
    <source>
        <dbReference type="Proteomes" id="UP000198284"/>
    </source>
</evidence>
<gene>
    <name evidence="4" type="ORF">SAMN06265795_103314</name>
</gene>
<dbReference type="AlphaFoldDB" id="A0A239FE85"/>
<dbReference type="PANTHER" id="PTHR43080:SF2">
    <property type="entry name" value="CBS DOMAIN-CONTAINING PROTEIN"/>
    <property type="match status" value="1"/>
</dbReference>
<name>A0A239FE85_9BURK</name>
<feature type="domain" description="CBS" evidence="3">
    <location>
        <begin position="11"/>
        <end position="71"/>
    </location>
</feature>
<dbReference type="EMBL" id="FZOT01000003">
    <property type="protein sequence ID" value="SNS55071.1"/>
    <property type="molecule type" value="Genomic_DNA"/>
</dbReference>
<evidence type="ECO:0000313" key="4">
    <source>
        <dbReference type="EMBL" id="SNS55071.1"/>
    </source>
</evidence>
<dbReference type="PROSITE" id="PS51371">
    <property type="entry name" value="CBS"/>
    <property type="match status" value="2"/>
</dbReference>
<dbReference type="RefSeq" id="WP_176442375.1">
    <property type="nucleotide sequence ID" value="NZ_FZOT01000003.1"/>
</dbReference>
<dbReference type="InterPro" id="IPR051257">
    <property type="entry name" value="Diverse_CBS-Domain"/>
</dbReference>
<dbReference type="Proteomes" id="UP000198284">
    <property type="component" value="Unassembled WGS sequence"/>
</dbReference>
<reference evidence="4 5" key="1">
    <citation type="submission" date="2017-06" db="EMBL/GenBank/DDBJ databases">
        <authorList>
            <person name="Kim H.J."/>
            <person name="Triplett B.A."/>
        </authorList>
    </citation>
    <scope>NUCLEOTIDE SEQUENCE [LARGE SCALE GENOMIC DNA]</scope>
    <source>
        <strain evidence="4 5">U15</strain>
    </source>
</reference>
<dbReference type="CDD" id="cd17775">
    <property type="entry name" value="CBS_pair_bact_arch"/>
    <property type="match status" value="1"/>
</dbReference>
<feature type="domain" description="CBS" evidence="3">
    <location>
        <begin position="80"/>
        <end position="136"/>
    </location>
</feature>
<keyword evidence="1 2" id="KW-0129">CBS domain</keyword>
<dbReference type="SMART" id="SM00116">
    <property type="entry name" value="CBS"/>
    <property type="match status" value="2"/>
</dbReference>
<protein>
    <submittedName>
        <fullName evidence="4">CBS domain-containing protein</fullName>
    </submittedName>
</protein>
<accession>A0A239FE85</accession>
<proteinExistence type="predicted"/>
<sequence length="153" mass="16729">MNDSMTVGDLCNRDVIVVTEDISLRQAAQLMRDHHVGSLVVVSDTARGRAVIGMLTDRDITVMGVARDFDPQSLRVADIMSTDPVTAEEGDSVNEVLGLMRTRGVRRIPVTTTEGLLAGIISIDDLLDVMAEEMQGFVQAMARAQTREARMRV</sequence>
<evidence type="ECO:0000256" key="1">
    <source>
        <dbReference type="ARBA" id="ARBA00023122"/>
    </source>
</evidence>
<dbReference type="InterPro" id="IPR000644">
    <property type="entry name" value="CBS_dom"/>
</dbReference>
<dbReference type="SUPFAM" id="SSF54631">
    <property type="entry name" value="CBS-domain pair"/>
    <property type="match status" value="1"/>
</dbReference>
<evidence type="ECO:0000256" key="2">
    <source>
        <dbReference type="PROSITE-ProRule" id="PRU00703"/>
    </source>
</evidence>
<evidence type="ECO:0000259" key="3">
    <source>
        <dbReference type="PROSITE" id="PS51371"/>
    </source>
</evidence>
<dbReference type="Pfam" id="PF00571">
    <property type="entry name" value="CBS"/>
    <property type="match status" value="2"/>
</dbReference>
<organism evidence="4 5">
    <name type="scientific">Noviherbaspirillum humi</name>
    <dbReference type="NCBI Taxonomy" id="1688639"/>
    <lineage>
        <taxon>Bacteria</taxon>
        <taxon>Pseudomonadati</taxon>
        <taxon>Pseudomonadota</taxon>
        <taxon>Betaproteobacteria</taxon>
        <taxon>Burkholderiales</taxon>
        <taxon>Oxalobacteraceae</taxon>
        <taxon>Noviherbaspirillum</taxon>
    </lineage>
</organism>
<keyword evidence="5" id="KW-1185">Reference proteome</keyword>